<keyword evidence="3" id="KW-1185">Reference proteome</keyword>
<feature type="compositionally biased region" description="Polar residues" evidence="1">
    <location>
        <begin position="84"/>
        <end position="102"/>
    </location>
</feature>
<evidence type="ECO:0000313" key="3">
    <source>
        <dbReference type="Proteomes" id="UP001396334"/>
    </source>
</evidence>
<gene>
    <name evidence="2" type="ORF">V6N11_022134</name>
</gene>
<dbReference type="EMBL" id="JBBPBN010000005">
    <property type="protein sequence ID" value="KAK9037215.1"/>
    <property type="molecule type" value="Genomic_DNA"/>
</dbReference>
<feature type="region of interest" description="Disordered" evidence="1">
    <location>
        <begin position="66"/>
        <end position="102"/>
    </location>
</feature>
<evidence type="ECO:0000313" key="2">
    <source>
        <dbReference type="EMBL" id="KAK9037215.1"/>
    </source>
</evidence>
<sequence>MPPQLPSPLPQKKRRRQSLSMLTPNIKMMPAIATIPALFPVVPMASEAFTPSKLLETVLEDIKDTVEKSANPLPQQRKKKKMATKNTLATKRQPQSSQLINS</sequence>
<protein>
    <submittedName>
        <fullName evidence="2">Uncharacterized protein</fullName>
    </submittedName>
</protein>
<name>A0ABR2TI95_9ROSI</name>
<proteinExistence type="predicted"/>
<reference evidence="2 3" key="1">
    <citation type="journal article" date="2024" name="G3 (Bethesda)">
        <title>Genome assembly of Hibiscus sabdariffa L. provides insights into metabolisms of medicinal natural products.</title>
        <authorList>
            <person name="Kim T."/>
        </authorList>
    </citation>
    <scope>NUCLEOTIDE SEQUENCE [LARGE SCALE GENOMIC DNA]</scope>
    <source>
        <strain evidence="2">TK-2024</strain>
        <tissue evidence="2">Old leaves</tissue>
    </source>
</reference>
<organism evidence="2 3">
    <name type="scientific">Hibiscus sabdariffa</name>
    <name type="common">roselle</name>
    <dbReference type="NCBI Taxonomy" id="183260"/>
    <lineage>
        <taxon>Eukaryota</taxon>
        <taxon>Viridiplantae</taxon>
        <taxon>Streptophyta</taxon>
        <taxon>Embryophyta</taxon>
        <taxon>Tracheophyta</taxon>
        <taxon>Spermatophyta</taxon>
        <taxon>Magnoliopsida</taxon>
        <taxon>eudicotyledons</taxon>
        <taxon>Gunneridae</taxon>
        <taxon>Pentapetalae</taxon>
        <taxon>rosids</taxon>
        <taxon>malvids</taxon>
        <taxon>Malvales</taxon>
        <taxon>Malvaceae</taxon>
        <taxon>Malvoideae</taxon>
        <taxon>Hibiscus</taxon>
    </lineage>
</organism>
<evidence type="ECO:0000256" key="1">
    <source>
        <dbReference type="SAM" id="MobiDB-lite"/>
    </source>
</evidence>
<dbReference type="Proteomes" id="UP001396334">
    <property type="component" value="Unassembled WGS sequence"/>
</dbReference>
<accession>A0ABR2TI95</accession>
<comment type="caution">
    <text evidence="2">The sequence shown here is derived from an EMBL/GenBank/DDBJ whole genome shotgun (WGS) entry which is preliminary data.</text>
</comment>